<organism evidence="1 2">
    <name type="scientific">Gordonia phage Soups</name>
    <dbReference type="NCBI Taxonomy" id="1838079"/>
    <lineage>
        <taxon>Viruses</taxon>
        <taxon>Duplodnaviria</taxon>
        <taxon>Heunggongvirae</taxon>
        <taxon>Uroviricota</taxon>
        <taxon>Caudoviricetes</taxon>
        <taxon>Soupsvirus</taxon>
        <taxon>Soupsvirus soups</taxon>
    </lineage>
</organism>
<accession>A0A160DG64</accession>
<dbReference type="Proteomes" id="UP000202160">
    <property type="component" value="Segment"/>
</dbReference>
<reference evidence="1 2" key="1">
    <citation type="submission" date="2016-03" db="EMBL/GenBank/DDBJ databases">
        <authorList>
            <person name="Montgomery M.T."/>
            <person name="Guerrero C.A."/>
            <person name="Mavrich T.N."/>
            <person name="Pope W.H."/>
            <person name="Garlena R.A."/>
            <person name="Russell D.A."/>
            <person name="Jacobs-Sera D."/>
            <person name="Hendrix R.W."/>
            <person name="Hatfull G.F."/>
        </authorList>
    </citation>
    <scope>NUCLEOTIDE SEQUENCE [LARGE SCALE GENOMIC DNA]</scope>
</reference>
<name>A0A160DG64_9CAUD</name>
<dbReference type="RefSeq" id="YP_009269341.1">
    <property type="nucleotide sequence ID" value="NC_030698.1"/>
</dbReference>
<evidence type="ECO:0000313" key="1">
    <source>
        <dbReference type="EMBL" id="ANA86978.1"/>
    </source>
</evidence>
<sequence>MPETLGTAFIKVELVGWEEAMDKLQLMRDRLAEIEEAFPQRAVTGLEAHVEYDDKGFAFFKFDDPKPVPKPLRPQEF</sequence>
<evidence type="ECO:0000313" key="2">
    <source>
        <dbReference type="Proteomes" id="UP000202160"/>
    </source>
</evidence>
<dbReference type="EMBL" id="KU998249">
    <property type="protein sequence ID" value="ANA86978.1"/>
    <property type="molecule type" value="Genomic_DNA"/>
</dbReference>
<keyword evidence="2" id="KW-1185">Reference proteome</keyword>
<protein>
    <submittedName>
        <fullName evidence="1">Uncharacterized protein</fullName>
    </submittedName>
</protein>
<gene>
    <name evidence="1" type="primary">43</name>
    <name evidence="1" type="ORF">PBI_SOUPS_43</name>
</gene>
<dbReference type="GeneID" id="28378695"/>
<proteinExistence type="predicted"/>
<dbReference type="KEGG" id="vg:28378695"/>
<dbReference type="OrthoDB" id="25464at10239"/>